<evidence type="ECO:0000313" key="1">
    <source>
        <dbReference type="EMBL" id="SFG37477.1"/>
    </source>
</evidence>
<dbReference type="STRING" id="1045558.SAMN05216175_10623"/>
<proteinExistence type="predicted"/>
<reference evidence="2" key="1">
    <citation type="submission" date="2016-10" db="EMBL/GenBank/DDBJ databases">
        <authorList>
            <person name="Varghese N."/>
            <person name="Submissions S."/>
        </authorList>
    </citation>
    <scope>NUCLEOTIDE SEQUENCE [LARGE SCALE GENOMIC DNA]</scope>
    <source>
        <strain evidence="2">CGMCC 1.10971</strain>
    </source>
</reference>
<dbReference type="AlphaFoldDB" id="A0A1I2RFT5"/>
<sequence length="88" mass="9626">MRIIDEILKQVKEHKHSRSSEVLAGAVLSACGLPCKAFTLLSVSTRLDAQGKTLVAELMNIAQQPDFSNADQDAAIVKIKELMPHLLE</sequence>
<gene>
    <name evidence="1" type="ORF">SAMN05216175_10623</name>
</gene>
<dbReference type="OrthoDB" id="5593161at2"/>
<accession>A0A1I2RFT5</accession>
<dbReference type="Proteomes" id="UP000198623">
    <property type="component" value="Unassembled WGS sequence"/>
</dbReference>
<dbReference type="EMBL" id="FOOU01000006">
    <property type="protein sequence ID" value="SFG37477.1"/>
    <property type="molecule type" value="Genomic_DNA"/>
</dbReference>
<organism evidence="1 2">
    <name type="scientific">Neptunomonas qingdaonensis</name>
    <dbReference type="NCBI Taxonomy" id="1045558"/>
    <lineage>
        <taxon>Bacteria</taxon>
        <taxon>Pseudomonadati</taxon>
        <taxon>Pseudomonadota</taxon>
        <taxon>Gammaproteobacteria</taxon>
        <taxon>Oceanospirillales</taxon>
        <taxon>Oceanospirillaceae</taxon>
        <taxon>Neptunomonas</taxon>
    </lineage>
</organism>
<dbReference type="RefSeq" id="WP_090727579.1">
    <property type="nucleotide sequence ID" value="NZ_FOOU01000006.1"/>
</dbReference>
<protein>
    <submittedName>
        <fullName evidence="1">Uncharacterized protein</fullName>
    </submittedName>
</protein>
<evidence type="ECO:0000313" key="2">
    <source>
        <dbReference type="Proteomes" id="UP000198623"/>
    </source>
</evidence>
<name>A0A1I2RFT5_9GAMM</name>
<keyword evidence="2" id="KW-1185">Reference proteome</keyword>